<dbReference type="InterPro" id="IPR050562">
    <property type="entry name" value="FAD_mOase_fung"/>
</dbReference>
<keyword evidence="9" id="KW-1185">Reference proteome</keyword>
<dbReference type="Proteomes" id="UP000827284">
    <property type="component" value="Unassembled WGS sequence"/>
</dbReference>
<dbReference type="PRINTS" id="PR00420">
    <property type="entry name" value="RNGMNOXGNASE"/>
</dbReference>
<dbReference type="EMBL" id="BQFW01000003">
    <property type="protein sequence ID" value="GJJ70240.1"/>
    <property type="molecule type" value="Genomic_DNA"/>
</dbReference>
<dbReference type="PANTHER" id="PTHR47356:SF2">
    <property type="entry name" value="FAD-BINDING DOMAIN-CONTAINING PROTEIN-RELATED"/>
    <property type="match status" value="1"/>
</dbReference>
<feature type="domain" description="FAD-binding" evidence="7">
    <location>
        <begin position="291"/>
        <end position="373"/>
    </location>
</feature>
<reference evidence="8" key="1">
    <citation type="submission" date="2021-11" db="EMBL/GenBank/DDBJ databases">
        <authorList>
            <person name="Herlambang A."/>
            <person name="Guo Y."/>
            <person name="Takashima Y."/>
            <person name="Nishizawa T."/>
        </authorList>
    </citation>
    <scope>NUCLEOTIDE SEQUENCE</scope>
    <source>
        <strain evidence="8">E1425</strain>
    </source>
</reference>
<accession>A0A9P3LU27</accession>
<dbReference type="Gene3D" id="3.50.50.60">
    <property type="entry name" value="FAD/NAD(P)-binding domain"/>
    <property type="match status" value="1"/>
</dbReference>
<evidence type="ECO:0000256" key="3">
    <source>
        <dbReference type="ARBA" id="ARBA00022827"/>
    </source>
</evidence>
<dbReference type="Pfam" id="PF01494">
    <property type="entry name" value="FAD_binding_3"/>
    <property type="match status" value="2"/>
</dbReference>
<evidence type="ECO:0000256" key="4">
    <source>
        <dbReference type="ARBA" id="ARBA00023002"/>
    </source>
</evidence>
<evidence type="ECO:0000256" key="6">
    <source>
        <dbReference type="SAM" id="Phobius"/>
    </source>
</evidence>
<dbReference type="OrthoDB" id="655030at2759"/>
<reference evidence="8" key="2">
    <citation type="journal article" date="2022" name="Microbiol. Resour. Announc.">
        <title>Whole-Genome Sequence of Entomortierella parvispora E1425, a Mucoromycotan Fungus Associated with Burkholderiaceae-Related Endosymbiotic Bacteria.</title>
        <authorList>
            <person name="Herlambang A."/>
            <person name="Guo Y."/>
            <person name="Takashima Y."/>
            <person name="Narisawa K."/>
            <person name="Ohta H."/>
            <person name="Nishizawa T."/>
        </authorList>
    </citation>
    <scope>NUCLEOTIDE SEQUENCE</scope>
    <source>
        <strain evidence="8">E1425</strain>
    </source>
</reference>
<protein>
    <recommendedName>
        <fullName evidence="7">FAD-binding domain-containing protein</fullName>
    </recommendedName>
</protein>
<feature type="domain" description="FAD-binding" evidence="7">
    <location>
        <begin position="13"/>
        <end position="173"/>
    </location>
</feature>
<name>A0A9P3LU27_9FUNG</name>
<keyword evidence="6" id="KW-1133">Transmembrane helix</keyword>
<evidence type="ECO:0000313" key="8">
    <source>
        <dbReference type="EMBL" id="GJJ70240.1"/>
    </source>
</evidence>
<dbReference type="GO" id="GO:0004497">
    <property type="term" value="F:monooxygenase activity"/>
    <property type="evidence" value="ECO:0007669"/>
    <property type="project" value="InterPro"/>
</dbReference>
<evidence type="ECO:0000313" key="9">
    <source>
        <dbReference type="Proteomes" id="UP000827284"/>
    </source>
</evidence>
<dbReference type="AlphaFoldDB" id="A0A9P3LU27"/>
<evidence type="ECO:0000256" key="2">
    <source>
        <dbReference type="ARBA" id="ARBA00022630"/>
    </source>
</evidence>
<gene>
    <name evidence="8" type="ORF">EMPS_02589</name>
</gene>
<keyword evidence="3" id="KW-0274">FAD</keyword>
<organism evidence="8 9">
    <name type="scientific">Entomortierella parvispora</name>
    <dbReference type="NCBI Taxonomy" id="205924"/>
    <lineage>
        <taxon>Eukaryota</taxon>
        <taxon>Fungi</taxon>
        <taxon>Fungi incertae sedis</taxon>
        <taxon>Mucoromycota</taxon>
        <taxon>Mortierellomycotina</taxon>
        <taxon>Mortierellomycetes</taxon>
        <taxon>Mortierellales</taxon>
        <taxon>Mortierellaceae</taxon>
        <taxon>Entomortierella</taxon>
    </lineage>
</organism>
<comment type="similarity">
    <text evidence="1">Belongs to the paxM FAD-dependent monooxygenase family.</text>
</comment>
<dbReference type="SUPFAM" id="SSF51905">
    <property type="entry name" value="FAD/NAD(P)-binding domain"/>
    <property type="match status" value="1"/>
</dbReference>
<feature type="transmembrane region" description="Helical" evidence="6">
    <location>
        <begin position="12"/>
        <end position="30"/>
    </location>
</feature>
<keyword evidence="6" id="KW-0472">Membrane</keyword>
<feature type="region of interest" description="Disordered" evidence="5">
    <location>
        <begin position="449"/>
        <end position="469"/>
    </location>
</feature>
<keyword evidence="2" id="KW-0285">Flavoprotein</keyword>
<keyword evidence="6" id="KW-0812">Transmembrane</keyword>
<comment type="caution">
    <text evidence="8">The sequence shown here is derived from an EMBL/GenBank/DDBJ whole genome shotgun (WGS) entry which is preliminary data.</text>
</comment>
<dbReference type="InterPro" id="IPR002938">
    <property type="entry name" value="FAD-bd"/>
</dbReference>
<dbReference type="PANTHER" id="PTHR47356">
    <property type="entry name" value="FAD-DEPENDENT MONOOXYGENASE ASQG-RELATED"/>
    <property type="match status" value="1"/>
</dbReference>
<proteinExistence type="inferred from homology"/>
<evidence type="ECO:0000256" key="1">
    <source>
        <dbReference type="ARBA" id="ARBA00007992"/>
    </source>
</evidence>
<evidence type="ECO:0000259" key="7">
    <source>
        <dbReference type="Pfam" id="PF01494"/>
    </source>
</evidence>
<dbReference type="GO" id="GO:0071949">
    <property type="term" value="F:FAD binding"/>
    <property type="evidence" value="ECO:0007669"/>
    <property type="project" value="InterPro"/>
</dbReference>
<sequence>MDSNRPSDGKTPTVLIVGAGLAGLLFAIILDRASIPYQIYEKAKVVKPLGSIISLSANILPVFEQLSLYEELESISLPGSTFEIFNGKIKRIGFFQMSGRGNRSFSRPRLYDMLLSKIPADRIHYGKKIVNTAQDKDGVNITCADGTSYHGDLLVGADGAYSAVRTSLYKQMAEDKILPPSDAEELKKGYTCAVGTSRPLDAAKFPVLAKKDSGGVLVIGDEVMYCWGLFAVNDNRITWDVVSQIATRPNEEDVRDAGWGPESNSDFVKEIRHFKLPEAYGGGVLGDLIDETPPENISRVYLEDKMFSTLFHNRTVLIGDAAHKLLPSSGQGAVNAMEDAVILANCLYDIGTTSPGDIKAALQSYKDQRLPHVIEQYKASKATAKFMYGHTFLERCIRFAVFNLIPTWKMNEMTQKDAAYRPQITFLPLAPNLDASYVEPQFPNRRYEVEQKAKKEAEHASQPSTAAVV</sequence>
<feature type="compositionally biased region" description="Basic and acidic residues" evidence="5">
    <location>
        <begin position="449"/>
        <end position="459"/>
    </location>
</feature>
<dbReference type="InterPro" id="IPR036188">
    <property type="entry name" value="FAD/NAD-bd_sf"/>
</dbReference>
<keyword evidence="4" id="KW-0560">Oxidoreductase</keyword>
<evidence type="ECO:0000256" key="5">
    <source>
        <dbReference type="SAM" id="MobiDB-lite"/>
    </source>
</evidence>